<protein>
    <submittedName>
        <fullName evidence="5">AraC family transcriptional regulator ligand-binding domain-containing protein</fullName>
    </submittedName>
</protein>
<dbReference type="PROSITE" id="PS01124">
    <property type="entry name" value="HTH_ARAC_FAMILY_2"/>
    <property type="match status" value="1"/>
</dbReference>
<proteinExistence type="predicted"/>
<dbReference type="InterPro" id="IPR018062">
    <property type="entry name" value="HTH_AraC-typ_CS"/>
</dbReference>
<dbReference type="Gene3D" id="1.10.10.60">
    <property type="entry name" value="Homeodomain-like"/>
    <property type="match status" value="1"/>
</dbReference>
<geneLocation type="plasmid" evidence="5 6">
    <name>unnamed4</name>
</geneLocation>
<evidence type="ECO:0000259" key="4">
    <source>
        <dbReference type="PROSITE" id="PS01124"/>
    </source>
</evidence>
<keyword evidence="6" id="KW-1185">Reference proteome</keyword>
<dbReference type="PANTHER" id="PTHR47894">
    <property type="entry name" value="HTH-TYPE TRANSCRIPTIONAL REGULATOR GADX"/>
    <property type="match status" value="1"/>
</dbReference>
<evidence type="ECO:0000313" key="6">
    <source>
        <dbReference type="Proteomes" id="UP001623232"/>
    </source>
</evidence>
<evidence type="ECO:0000256" key="1">
    <source>
        <dbReference type="ARBA" id="ARBA00023015"/>
    </source>
</evidence>
<dbReference type="Proteomes" id="UP001623232">
    <property type="component" value="Plasmid unnamed4"/>
</dbReference>
<name>A0ABZ2Y2B0_9RHOB</name>
<dbReference type="EMBL" id="CP123585">
    <property type="protein sequence ID" value="WZK91215.1"/>
    <property type="molecule type" value="Genomic_DNA"/>
</dbReference>
<dbReference type="InterPro" id="IPR032687">
    <property type="entry name" value="AraC-type_N"/>
</dbReference>
<feature type="domain" description="HTH araC/xylS-type" evidence="4">
    <location>
        <begin position="221"/>
        <end position="319"/>
    </location>
</feature>
<dbReference type="SMART" id="SM00342">
    <property type="entry name" value="HTH_ARAC"/>
    <property type="match status" value="1"/>
</dbReference>
<evidence type="ECO:0000256" key="3">
    <source>
        <dbReference type="ARBA" id="ARBA00023163"/>
    </source>
</evidence>
<dbReference type="InterPro" id="IPR018060">
    <property type="entry name" value="HTH_AraC"/>
</dbReference>
<organism evidence="5 6">
    <name type="scientific">Aliisedimentitalea scapharcae</name>
    <dbReference type="NCBI Taxonomy" id="1524259"/>
    <lineage>
        <taxon>Bacteria</taxon>
        <taxon>Pseudomonadati</taxon>
        <taxon>Pseudomonadota</taxon>
        <taxon>Alphaproteobacteria</taxon>
        <taxon>Rhodobacterales</taxon>
        <taxon>Roseobacteraceae</taxon>
        <taxon>Aliisedimentitalea</taxon>
    </lineage>
</organism>
<dbReference type="PROSITE" id="PS00041">
    <property type="entry name" value="HTH_ARAC_FAMILY_1"/>
    <property type="match status" value="1"/>
</dbReference>
<gene>
    <name evidence="5" type="ORF">QEZ52_20735</name>
</gene>
<evidence type="ECO:0000256" key="2">
    <source>
        <dbReference type="ARBA" id="ARBA00023125"/>
    </source>
</evidence>
<dbReference type="InterPro" id="IPR009057">
    <property type="entry name" value="Homeodomain-like_sf"/>
</dbReference>
<dbReference type="PRINTS" id="PR00032">
    <property type="entry name" value="HTHARAC"/>
</dbReference>
<dbReference type="Pfam" id="PF12625">
    <property type="entry name" value="Arabinose_bd"/>
    <property type="match status" value="1"/>
</dbReference>
<keyword evidence="2" id="KW-0238">DNA-binding</keyword>
<dbReference type="RefSeq" id="WP_406651251.1">
    <property type="nucleotide sequence ID" value="NZ_CP123585.1"/>
</dbReference>
<sequence length="322" mass="36248">MPDFVRENLGARALDKAYTAASLSHEFVEENADYLPEVSLANFIAEIGREVGAKNIGLMWSPSLTVLDYGNWGKYVLSAATLGEALTRANKAMPLHSSTDRTTFRFEGQNAYYGYKFGLRQHSTYPDIAFSALGSVLSIFRNFLGNNWRPMSINCDFPEVSVPDDAEITFGCPVHWNTQTLEICFRIADLKTTAKPRAQSPVTLADLKRQYLPCIPQTYVETVTAVLQQHFDTQGISLERTARALDIGERSLQRYLMTEGVNFRSVSRRVKIVRAKELLREKQLTVQQVAIDLGYDNPQNFTRAFKNETGIPPGRYAKQSNN</sequence>
<keyword evidence="3" id="KW-0804">Transcription</keyword>
<dbReference type="InterPro" id="IPR020449">
    <property type="entry name" value="Tscrpt_reg_AraC-type_HTH"/>
</dbReference>
<evidence type="ECO:0000313" key="5">
    <source>
        <dbReference type="EMBL" id="WZK91215.1"/>
    </source>
</evidence>
<reference evidence="5 6" key="1">
    <citation type="submission" date="2023-04" db="EMBL/GenBank/DDBJ databases">
        <title>Complete genome sequence of Alisedimentitalea scapharcae.</title>
        <authorList>
            <person name="Rong J.-C."/>
            <person name="Yi M.-L."/>
            <person name="Zhao Q."/>
        </authorList>
    </citation>
    <scope>NUCLEOTIDE SEQUENCE [LARGE SCALE GENOMIC DNA]</scope>
    <source>
        <strain evidence="5 6">KCTC 42119</strain>
        <plasmid evidence="5 6">unnamed4</plasmid>
    </source>
</reference>
<keyword evidence="5" id="KW-0614">Plasmid</keyword>
<dbReference type="SUPFAM" id="SSF46689">
    <property type="entry name" value="Homeodomain-like"/>
    <property type="match status" value="1"/>
</dbReference>
<keyword evidence="1" id="KW-0805">Transcription regulation</keyword>
<dbReference type="PANTHER" id="PTHR47894:SF1">
    <property type="entry name" value="HTH-TYPE TRANSCRIPTIONAL REGULATOR VQSM"/>
    <property type="match status" value="1"/>
</dbReference>
<dbReference type="Pfam" id="PF12833">
    <property type="entry name" value="HTH_18"/>
    <property type="match status" value="1"/>
</dbReference>
<accession>A0ABZ2Y2B0</accession>